<dbReference type="InterPro" id="IPR053201">
    <property type="entry name" value="Flavunoidine_N-MTase"/>
</dbReference>
<name>A0ABW0Z1H4_9ACTN</name>
<keyword evidence="3" id="KW-1185">Reference proteome</keyword>
<protein>
    <recommendedName>
        <fullName evidence="4">SET domain-containing protein</fullName>
    </recommendedName>
</protein>
<organism evidence="2 3">
    <name type="scientific">Streptomyces gamaensis</name>
    <dbReference type="NCBI Taxonomy" id="1763542"/>
    <lineage>
        <taxon>Bacteria</taxon>
        <taxon>Bacillati</taxon>
        <taxon>Actinomycetota</taxon>
        <taxon>Actinomycetes</taxon>
        <taxon>Kitasatosporales</taxon>
        <taxon>Streptomycetaceae</taxon>
        <taxon>Streptomyces</taxon>
    </lineage>
</organism>
<evidence type="ECO:0000313" key="3">
    <source>
        <dbReference type="Proteomes" id="UP001596083"/>
    </source>
</evidence>
<sequence>MTDDRATEGNKGDRGGARRGPGRLLALDSGTLHGTRCVTGHAMPLGALVAELPLTRPRTTPDRYTIQIAPGRYIDPPGALRHLNHSCVPNTFVDVKLGHVRTLRPVGEGEALTFFYPSTEWEVVNPFRCACGHRGCLGAITGAHALPVEILRRYALNDHIRELLGAREASVRD</sequence>
<dbReference type="Gene3D" id="2.170.270.10">
    <property type="entry name" value="SET domain"/>
    <property type="match status" value="1"/>
</dbReference>
<dbReference type="InterPro" id="IPR046341">
    <property type="entry name" value="SET_dom_sf"/>
</dbReference>
<dbReference type="PANTHER" id="PTHR12350:SF19">
    <property type="entry name" value="SET DOMAIN-CONTAINING PROTEIN"/>
    <property type="match status" value="1"/>
</dbReference>
<feature type="compositionally biased region" description="Basic and acidic residues" evidence="1">
    <location>
        <begin position="1"/>
        <end position="16"/>
    </location>
</feature>
<feature type="region of interest" description="Disordered" evidence="1">
    <location>
        <begin position="1"/>
        <end position="24"/>
    </location>
</feature>
<gene>
    <name evidence="2" type="ORF">ACFP1Z_09990</name>
</gene>
<reference evidence="3" key="1">
    <citation type="journal article" date="2019" name="Int. J. Syst. Evol. Microbiol.">
        <title>The Global Catalogue of Microorganisms (GCM) 10K type strain sequencing project: providing services to taxonomists for standard genome sequencing and annotation.</title>
        <authorList>
            <consortium name="The Broad Institute Genomics Platform"/>
            <consortium name="The Broad Institute Genome Sequencing Center for Infectious Disease"/>
            <person name="Wu L."/>
            <person name="Ma J."/>
        </authorList>
    </citation>
    <scope>NUCLEOTIDE SEQUENCE [LARGE SCALE GENOMIC DNA]</scope>
    <source>
        <strain evidence="3">CGMCC 4.7304</strain>
    </source>
</reference>
<evidence type="ECO:0000313" key="2">
    <source>
        <dbReference type="EMBL" id="MFC5720490.1"/>
    </source>
</evidence>
<comment type="caution">
    <text evidence="2">The sequence shown here is derived from an EMBL/GenBank/DDBJ whole genome shotgun (WGS) entry which is preliminary data.</text>
</comment>
<dbReference type="RefSeq" id="WP_390315636.1">
    <property type="nucleotide sequence ID" value="NZ_JBHSPB010000005.1"/>
</dbReference>
<dbReference type="PANTHER" id="PTHR12350">
    <property type="entry name" value="HISTONE-LYSINE N-METHYLTRANSFERASE-RELATED"/>
    <property type="match status" value="1"/>
</dbReference>
<dbReference type="Proteomes" id="UP001596083">
    <property type="component" value="Unassembled WGS sequence"/>
</dbReference>
<accession>A0ABW0Z1H4</accession>
<proteinExistence type="predicted"/>
<evidence type="ECO:0008006" key="4">
    <source>
        <dbReference type="Google" id="ProtNLM"/>
    </source>
</evidence>
<dbReference type="SUPFAM" id="SSF82199">
    <property type="entry name" value="SET domain"/>
    <property type="match status" value="1"/>
</dbReference>
<dbReference type="EMBL" id="JBHSPB010000005">
    <property type="protein sequence ID" value="MFC5720490.1"/>
    <property type="molecule type" value="Genomic_DNA"/>
</dbReference>
<evidence type="ECO:0000256" key="1">
    <source>
        <dbReference type="SAM" id="MobiDB-lite"/>
    </source>
</evidence>